<protein>
    <recommendedName>
        <fullName evidence="1">DUF403 domain-containing protein</fullName>
    </recommendedName>
</protein>
<gene>
    <name evidence="2" type="ordered locus">Shel_22860</name>
</gene>
<evidence type="ECO:0000313" key="3">
    <source>
        <dbReference type="Proteomes" id="UP000002026"/>
    </source>
</evidence>
<dbReference type="eggNOG" id="COG2307">
    <property type="taxonomic scope" value="Bacteria"/>
</dbReference>
<dbReference type="HOGENOM" id="CLU_103323_0_0_11"/>
<dbReference type="RefSeq" id="WP_012799396.1">
    <property type="nucleotide sequence ID" value="NC_013165.1"/>
</dbReference>
<dbReference type="EMBL" id="CP001684">
    <property type="protein sequence ID" value="ACV23296.1"/>
    <property type="molecule type" value="Genomic_DNA"/>
</dbReference>
<dbReference type="KEGG" id="shi:Shel_22860"/>
<dbReference type="Proteomes" id="UP000002026">
    <property type="component" value="Chromosome"/>
</dbReference>
<feature type="domain" description="DUF403" evidence="1">
    <location>
        <begin position="10"/>
        <end position="166"/>
    </location>
</feature>
<sequence length="225" mass="25818">MDSVALNKLDRLFWLGRYIERTLIEIEIMQQVYDQCIDGPAFDYAGFCENLEIPNVYADSDDFIKRFLFDRNDPYSVITNLNCAYDNAIVLRESISSASLSYIQMAVNLMDAAANGVAPMLELQSVTDMLYAFRGCSDDSILETSSRYTLKCGSSVERIDMYVRLNYHLENLDREFSRLNHRLQRTPLRRDGNKLMLLLGLAPNPDPKNNRKILLDCVEGLFIDV</sequence>
<accession>C7N174</accession>
<keyword evidence="3" id="KW-1185">Reference proteome</keyword>
<dbReference type="AlphaFoldDB" id="C7N174"/>
<dbReference type="InterPro" id="IPR007296">
    <property type="entry name" value="DUF403"/>
</dbReference>
<proteinExistence type="predicted"/>
<organism evidence="2 3">
    <name type="scientific">Slackia heliotrinireducens (strain ATCC 29202 / DSM 20476 / NCTC 11029 / RHS 1)</name>
    <name type="common">Peptococcus heliotrinreducens</name>
    <dbReference type="NCBI Taxonomy" id="471855"/>
    <lineage>
        <taxon>Bacteria</taxon>
        <taxon>Bacillati</taxon>
        <taxon>Actinomycetota</taxon>
        <taxon>Coriobacteriia</taxon>
        <taxon>Eggerthellales</taxon>
        <taxon>Eggerthellaceae</taxon>
        <taxon>Slackia</taxon>
    </lineage>
</organism>
<name>C7N174_SLAHD</name>
<dbReference type="Pfam" id="PF04168">
    <property type="entry name" value="Alpha-E"/>
    <property type="match status" value="1"/>
</dbReference>
<reference evidence="2 3" key="1">
    <citation type="journal article" date="2009" name="Stand. Genomic Sci.">
        <title>Complete genome sequence of Slackia heliotrinireducens type strain (RHS 1).</title>
        <authorList>
            <person name="Pukall R."/>
            <person name="Lapidus A."/>
            <person name="Nolan M."/>
            <person name="Copeland A."/>
            <person name="Glavina Del Rio T."/>
            <person name="Lucas S."/>
            <person name="Chen F."/>
            <person name="Tice H."/>
            <person name="Cheng J.F."/>
            <person name="Chertkov O."/>
            <person name="Bruce D."/>
            <person name="Goodwin L."/>
            <person name="Kuske C."/>
            <person name="Brettin T."/>
            <person name="Detter J.C."/>
            <person name="Han C."/>
            <person name="Pitluck S."/>
            <person name="Pati A."/>
            <person name="Mavrommatis K."/>
            <person name="Ivanova N."/>
            <person name="Ovchinnikova G."/>
            <person name="Chen A."/>
            <person name="Palaniappan K."/>
            <person name="Schneider S."/>
            <person name="Rohde M."/>
            <person name="Chain P."/>
            <person name="D'haeseleer P."/>
            <person name="Goker M."/>
            <person name="Bristow J."/>
            <person name="Eisen J.A."/>
            <person name="Markowitz V."/>
            <person name="Kyrpides N.C."/>
            <person name="Klenk H.P."/>
            <person name="Hugenholtz P."/>
        </authorList>
    </citation>
    <scope>NUCLEOTIDE SEQUENCE [LARGE SCALE GENOMIC DNA]</scope>
    <source>
        <strain evidence="3">ATCC 29202 / DSM 20476 / NCTC 11029 / RHS 1</strain>
    </source>
</reference>
<evidence type="ECO:0000259" key="1">
    <source>
        <dbReference type="Pfam" id="PF04168"/>
    </source>
</evidence>
<evidence type="ECO:0000313" key="2">
    <source>
        <dbReference type="EMBL" id="ACV23296.1"/>
    </source>
</evidence>
<dbReference type="STRING" id="471855.Shel_22860"/>